<feature type="transmembrane region" description="Helical" evidence="1">
    <location>
        <begin position="225"/>
        <end position="251"/>
    </location>
</feature>
<sequence length="297" mass="35550">MIFFYFDYDNIFPQCTTYYNNATSESLYNNNTKIKNACETMVHMLGVNINKEIFVSECLVLSYFLNGIKSTENEKKIPCNYFNYKLKNVLRQCKCTYQDTETAYRHMNNAYNQENLQNYNICSNDLKNLKDDIFFNLSFLEWLYFYLDIYNGKKNDGSFQCPYGSFDYKKYLIFLSECKGNHSFCGIIKKLQTEKSDYMKFISKCLIDAKTLGVTSKINTIRVSVATFIVLFTILITVFVFYRYNFFGFYLQRRLRKIRNNWNNKNNENYILNDIFGMKYHDLIQDEYKIEYASKNY</sequence>
<dbReference type="EMBL" id="BDQF01000338">
    <property type="protein sequence ID" value="GAW84469.1"/>
    <property type="molecule type" value="Genomic_DNA"/>
</dbReference>
<keyword evidence="1" id="KW-1133">Transmembrane helix</keyword>
<evidence type="ECO:0000256" key="1">
    <source>
        <dbReference type="SAM" id="Phobius"/>
    </source>
</evidence>
<dbReference type="GeneID" id="39745277"/>
<keyword evidence="3" id="KW-1185">Reference proteome</keyword>
<dbReference type="Proteomes" id="UP000195521">
    <property type="component" value="Unassembled WGS sequence"/>
</dbReference>
<keyword evidence="1" id="KW-0812">Transmembrane</keyword>
<comment type="caution">
    <text evidence="2">The sequence shown here is derived from an EMBL/GenBank/DDBJ whole genome shotgun (WGS) entry which is preliminary data.</text>
</comment>
<dbReference type="AlphaFoldDB" id="A0A1Y1JPU0"/>
<evidence type="ECO:0000313" key="3">
    <source>
        <dbReference type="Proteomes" id="UP000195521"/>
    </source>
</evidence>
<reference evidence="3" key="1">
    <citation type="submission" date="2017-04" db="EMBL/GenBank/DDBJ databases">
        <title>Plasmodium gonderi genome.</title>
        <authorList>
            <person name="Arisue N."/>
            <person name="Honma H."/>
            <person name="Kawai S."/>
            <person name="Tougan T."/>
            <person name="Tanabe K."/>
            <person name="Horii T."/>
        </authorList>
    </citation>
    <scope>NUCLEOTIDE SEQUENCE [LARGE SCALE GENOMIC DNA]</scope>
    <source>
        <strain evidence="3">ATCC 30045</strain>
    </source>
</reference>
<dbReference type="RefSeq" id="XP_028547058.1">
    <property type="nucleotide sequence ID" value="XM_028691257.1"/>
</dbReference>
<evidence type="ECO:0000313" key="2">
    <source>
        <dbReference type="EMBL" id="GAW84469.1"/>
    </source>
</evidence>
<dbReference type="OrthoDB" id="381216at2759"/>
<name>A0A1Y1JPU0_PLAGO</name>
<protein>
    <submittedName>
        <fullName evidence="2">Variable surface protein</fullName>
    </submittedName>
</protein>
<proteinExistence type="predicted"/>
<accession>A0A1Y1JPU0</accession>
<gene>
    <name evidence="2" type="ORF">PGO_003145</name>
</gene>
<keyword evidence="1" id="KW-0472">Membrane</keyword>
<organism evidence="2 3">
    <name type="scientific">Plasmodium gonderi</name>
    <dbReference type="NCBI Taxonomy" id="77519"/>
    <lineage>
        <taxon>Eukaryota</taxon>
        <taxon>Sar</taxon>
        <taxon>Alveolata</taxon>
        <taxon>Apicomplexa</taxon>
        <taxon>Aconoidasida</taxon>
        <taxon>Haemosporida</taxon>
        <taxon>Plasmodiidae</taxon>
        <taxon>Plasmodium</taxon>
        <taxon>Plasmodium (Plasmodium)</taxon>
    </lineage>
</organism>